<evidence type="ECO:0000256" key="5">
    <source>
        <dbReference type="SAM" id="Phobius"/>
    </source>
</evidence>
<dbReference type="SUPFAM" id="SSF81338">
    <property type="entry name" value="Aquaporin-like"/>
    <property type="match status" value="1"/>
</dbReference>
<accession>A0A8S1HRA8</accession>
<evidence type="ECO:0000256" key="3">
    <source>
        <dbReference type="ARBA" id="ARBA00022989"/>
    </source>
</evidence>
<keyword evidence="3 5" id="KW-1133">Transmembrane helix</keyword>
<dbReference type="InterPro" id="IPR000425">
    <property type="entry name" value="MIP"/>
</dbReference>
<keyword evidence="2 5" id="KW-0812">Transmembrane</keyword>
<evidence type="ECO:0000256" key="4">
    <source>
        <dbReference type="ARBA" id="ARBA00023136"/>
    </source>
</evidence>
<feature type="transmembrane region" description="Helical" evidence="5">
    <location>
        <begin position="205"/>
        <end position="226"/>
    </location>
</feature>
<dbReference type="InterPro" id="IPR023271">
    <property type="entry name" value="Aquaporin-like"/>
</dbReference>
<evidence type="ECO:0000313" key="7">
    <source>
        <dbReference type="Proteomes" id="UP000835052"/>
    </source>
</evidence>
<dbReference type="Gene3D" id="1.20.1080.10">
    <property type="entry name" value="Glycerol uptake facilitator protein"/>
    <property type="match status" value="1"/>
</dbReference>
<sequence length="251" mass="27788">MRSDDIFHETYIRPCIIELVSCCSLSFLGNFAGQPNSLRTITYPLLSGLAFYLSRSIFSSSSAAIFNPAVLIYLAVNKRIDRIRAVSLLVVQPFGFCLGEIIFRLLVSSTLYEDYIITYELVVSSGNYRITRLQAFVLEAALTGILCLAQAKKDGTSESISSCWAFLQFVSYPLMGQSCNVSLIITKSLIYQILSPLRASSMGLLYLNVLNALMGVLIALIVKIGVQCNEKKLVNLYANEEEAPNRFGNKS</sequence>
<dbReference type="OrthoDB" id="3222at2759"/>
<evidence type="ECO:0000256" key="2">
    <source>
        <dbReference type="ARBA" id="ARBA00022692"/>
    </source>
</evidence>
<gene>
    <name evidence="6" type="ORF">CAUJ_LOCUS12927</name>
</gene>
<comment type="caution">
    <text evidence="6">The sequence shown here is derived from an EMBL/GenBank/DDBJ whole genome shotgun (WGS) entry which is preliminary data.</text>
</comment>
<dbReference type="AlphaFoldDB" id="A0A8S1HRA8"/>
<dbReference type="EMBL" id="CAJGYM010000083">
    <property type="protein sequence ID" value="CAD6197016.1"/>
    <property type="molecule type" value="Genomic_DNA"/>
</dbReference>
<protein>
    <submittedName>
        <fullName evidence="6">Uncharacterized protein</fullName>
    </submittedName>
</protein>
<evidence type="ECO:0000256" key="1">
    <source>
        <dbReference type="ARBA" id="ARBA00004141"/>
    </source>
</evidence>
<dbReference type="Proteomes" id="UP000835052">
    <property type="component" value="Unassembled WGS sequence"/>
</dbReference>
<comment type="subcellular location">
    <subcellularLocation>
        <location evidence="1">Membrane</location>
        <topology evidence="1">Multi-pass membrane protein</topology>
    </subcellularLocation>
</comment>
<dbReference type="GO" id="GO:0015267">
    <property type="term" value="F:channel activity"/>
    <property type="evidence" value="ECO:0007669"/>
    <property type="project" value="InterPro"/>
</dbReference>
<keyword evidence="4 5" id="KW-0472">Membrane</keyword>
<evidence type="ECO:0000313" key="6">
    <source>
        <dbReference type="EMBL" id="CAD6197016.1"/>
    </source>
</evidence>
<organism evidence="6 7">
    <name type="scientific">Caenorhabditis auriculariae</name>
    <dbReference type="NCBI Taxonomy" id="2777116"/>
    <lineage>
        <taxon>Eukaryota</taxon>
        <taxon>Metazoa</taxon>
        <taxon>Ecdysozoa</taxon>
        <taxon>Nematoda</taxon>
        <taxon>Chromadorea</taxon>
        <taxon>Rhabditida</taxon>
        <taxon>Rhabditina</taxon>
        <taxon>Rhabditomorpha</taxon>
        <taxon>Rhabditoidea</taxon>
        <taxon>Rhabditidae</taxon>
        <taxon>Peloderinae</taxon>
        <taxon>Caenorhabditis</taxon>
    </lineage>
</organism>
<feature type="transmembrane region" description="Helical" evidence="5">
    <location>
        <begin position="88"/>
        <end position="112"/>
    </location>
</feature>
<proteinExistence type="predicted"/>
<dbReference type="Pfam" id="PF00230">
    <property type="entry name" value="MIP"/>
    <property type="match status" value="1"/>
</dbReference>
<name>A0A8S1HRA8_9PELO</name>
<keyword evidence="7" id="KW-1185">Reference proteome</keyword>
<reference evidence="6" key="1">
    <citation type="submission" date="2020-10" db="EMBL/GenBank/DDBJ databases">
        <authorList>
            <person name="Kikuchi T."/>
        </authorList>
    </citation>
    <scope>NUCLEOTIDE SEQUENCE</scope>
    <source>
        <strain evidence="6">NKZ352</strain>
    </source>
</reference>
<dbReference type="GO" id="GO:0016020">
    <property type="term" value="C:membrane"/>
    <property type="evidence" value="ECO:0007669"/>
    <property type="project" value="UniProtKB-SubCell"/>
</dbReference>
<feature type="transmembrane region" description="Helical" evidence="5">
    <location>
        <begin position="52"/>
        <end position="76"/>
    </location>
</feature>